<gene>
    <name evidence="1" type="ORF">NM208_g5974</name>
</gene>
<name>A0ACC1SF82_9HYPO</name>
<dbReference type="EMBL" id="JANRMS010000530">
    <property type="protein sequence ID" value="KAJ3538273.1"/>
    <property type="molecule type" value="Genomic_DNA"/>
</dbReference>
<evidence type="ECO:0000313" key="1">
    <source>
        <dbReference type="EMBL" id="KAJ3538273.1"/>
    </source>
</evidence>
<protein>
    <submittedName>
        <fullName evidence="1">Uncharacterized protein</fullName>
    </submittedName>
</protein>
<organism evidence="1 2">
    <name type="scientific">Fusarium decemcellulare</name>
    <dbReference type="NCBI Taxonomy" id="57161"/>
    <lineage>
        <taxon>Eukaryota</taxon>
        <taxon>Fungi</taxon>
        <taxon>Dikarya</taxon>
        <taxon>Ascomycota</taxon>
        <taxon>Pezizomycotina</taxon>
        <taxon>Sordariomycetes</taxon>
        <taxon>Hypocreomycetidae</taxon>
        <taxon>Hypocreales</taxon>
        <taxon>Nectriaceae</taxon>
        <taxon>Fusarium</taxon>
        <taxon>Fusarium decemcellulare species complex</taxon>
    </lineage>
</organism>
<dbReference type="Proteomes" id="UP001148629">
    <property type="component" value="Unassembled WGS sequence"/>
</dbReference>
<evidence type="ECO:0000313" key="2">
    <source>
        <dbReference type="Proteomes" id="UP001148629"/>
    </source>
</evidence>
<proteinExistence type="predicted"/>
<accession>A0ACC1SF82</accession>
<reference evidence="1" key="1">
    <citation type="submission" date="2022-08" db="EMBL/GenBank/DDBJ databases">
        <title>Genome Sequence of Fusarium decemcellulare.</title>
        <authorList>
            <person name="Buettner E."/>
        </authorList>
    </citation>
    <scope>NUCLEOTIDE SEQUENCE</scope>
    <source>
        <strain evidence="1">Babe19</strain>
    </source>
</reference>
<comment type="caution">
    <text evidence="1">The sequence shown here is derived from an EMBL/GenBank/DDBJ whole genome shotgun (WGS) entry which is preliminary data.</text>
</comment>
<keyword evidence="2" id="KW-1185">Reference proteome</keyword>
<sequence length="399" mass="44919">MPSLSQSDIDAILAVFRQFSQYENQGESARPAYEATVTSRIRDLHSARSPLTLLLPAFPWKNPNTDKVLSGDPDLGEELGLARLNHLCEELGKIYPYGARLTLVADGPVYNDLLAIPDSDFYDYGVKLRQLAKAKGFSHIIFTRLLDVLDLGNGDELSKKDYLAKADISRQVMERFLGADFNLASQIEKHPDTTLTYQKYIRSAREDLRWGPEIDPAVKEDPDRYAAETVKVAERMTRRLLVSAQVISRIISDVLQAYEAALQAKFPGHIRLSIHRSTGKSKISVPLIPQSDGFGLTPWHSSLLVTAEGRFRTGPSKDFSDAEKYEIITKDGKPYFVREKHPDFDWPNHVEISHGYGGQVIVTNTSTKESDKRLDRDSKIKLANLALRFEELEVHGFES</sequence>